<dbReference type="Proteomes" id="UP000001940">
    <property type="component" value="Chromosome X"/>
</dbReference>
<dbReference type="PaxDb" id="6239-F19G12.5"/>
<keyword evidence="1" id="KW-0812">Transmembrane</keyword>
<feature type="transmembrane region" description="Helical" evidence="1">
    <location>
        <begin position="198"/>
        <end position="221"/>
    </location>
</feature>
<feature type="transmembrane region" description="Helical" evidence="1">
    <location>
        <begin position="48"/>
        <end position="71"/>
    </location>
</feature>
<feature type="transmembrane region" description="Helical" evidence="1">
    <location>
        <begin position="242"/>
        <end position="268"/>
    </location>
</feature>
<organism evidence="2 3">
    <name type="scientific">Caenorhabditis elegans</name>
    <dbReference type="NCBI Taxonomy" id="6239"/>
    <lineage>
        <taxon>Eukaryota</taxon>
        <taxon>Metazoa</taxon>
        <taxon>Ecdysozoa</taxon>
        <taxon>Nematoda</taxon>
        <taxon>Chromadorea</taxon>
        <taxon>Rhabditida</taxon>
        <taxon>Rhabditina</taxon>
        <taxon>Rhabditomorpha</taxon>
        <taxon>Rhabditoidea</taxon>
        <taxon>Rhabditidae</taxon>
        <taxon>Peloderinae</taxon>
        <taxon>Caenorhabditis</taxon>
    </lineage>
</organism>
<feature type="transmembrane region" description="Helical" evidence="1">
    <location>
        <begin position="14"/>
        <end position="36"/>
    </location>
</feature>
<feature type="transmembrane region" description="Helical" evidence="1">
    <location>
        <begin position="91"/>
        <end position="114"/>
    </location>
</feature>
<dbReference type="InParanoid" id="Q9GS13"/>
<dbReference type="PANTHER" id="PTHR46891">
    <property type="entry name" value="SERPENTINE RECEPTOR, CLASS H-RELATED"/>
    <property type="match status" value="1"/>
</dbReference>
<dbReference type="AGR" id="WB:WBGene00005244"/>
<dbReference type="CTD" id="191846"/>
<evidence type="ECO:0000313" key="3">
    <source>
        <dbReference type="Proteomes" id="UP000001940"/>
    </source>
</evidence>
<dbReference type="KEGG" id="cel:CELE_F19G12.5"/>
<dbReference type="PANTHER" id="PTHR46891:SF2">
    <property type="entry name" value="SERPENTINE RECEPTOR, CLASS H"/>
    <property type="match status" value="1"/>
</dbReference>
<reference evidence="2 3" key="1">
    <citation type="journal article" date="1998" name="Science">
        <title>Genome sequence of the nematode C. elegans: a platform for investigating biology.</title>
        <authorList>
            <consortium name="The C. elegans sequencing consortium"/>
            <person name="Sulson J.E."/>
            <person name="Waterston R."/>
        </authorList>
    </citation>
    <scope>NUCLEOTIDE SEQUENCE [LARGE SCALE GENOMIC DNA]</scope>
    <source>
        <strain evidence="2 3">Bristol N2</strain>
    </source>
</reference>
<sequence>MDCLQPPPYIYRIITQPIAVISFPTYLTVFLALTFLKSDVSRKYQLFLIWNVIENFALDVYLIFFLVPAVHSPYILFRGTGLLSHLGFSGTIQFLITCLIVNIHTLYMTEIFYYRYQSCIFNYKTHKFSYFVKSYVYLIRTLIITTSIFHFATYQDATKIEAHNKLNALKQNKTDQFLNCSSSFLLIPFTDYVSTFVLGAWIFITVILTFSLPITALYINISIPRSTSHVNWKIQKQLLKRLVIQFAVHEILMGIPHCMFIYAVLFGYQSETLAYSGFVSFSYHGIASTLSIIFLTKPLRNYILTNLRLERTPIVKITNNKCHFPISSVMHN</sequence>
<keyword evidence="2" id="KW-0675">Receptor</keyword>
<keyword evidence="3" id="KW-1185">Reference proteome</keyword>
<gene>
    <name evidence="2 4" type="primary">srh-19</name>
    <name evidence="2" type="ORF">CELE_F19G12.5</name>
    <name evidence="4" type="ORF">F19G12.5</name>
</gene>
<dbReference type="WormBase" id="F19G12.5">
    <property type="protein sequence ID" value="CE24907"/>
    <property type="gene ID" value="WBGene00005244"/>
    <property type="gene designation" value="srh-19"/>
</dbReference>
<feature type="transmembrane region" description="Helical" evidence="1">
    <location>
        <begin position="135"/>
        <end position="154"/>
    </location>
</feature>
<dbReference type="HOGENOM" id="CLU_067921_1_0_1"/>
<evidence type="ECO:0000313" key="2">
    <source>
        <dbReference type="EMBL" id="CCD69736.1"/>
    </source>
</evidence>
<dbReference type="InterPro" id="IPR019422">
    <property type="entry name" value="7TM_GPCR_serpentine_rcpt_Srh"/>
</dbReference>
<name>Q9GS13_CAEEL</name>
<evidence type="ECO:0000256" key="1">
    <source>
        <dbReference type="SAM" id="Phobius"/>
    </source>
</evidence>
<dbReference type="GeneID" id="191846"/>
<proteinExistence type="predicted"/>
<dbReference type="RefSeq" id="NP_508266.1">
    <property type="nucleotide sequence ID" value="NM_075865.1"/>
</dbReference>
<feature type="transmembrane region" description="Helical" evidence="1">
    <location>
        <begin position="274"/>
        <end position="295"/>
    </location>
</feature>
<dbReference type="PhylomeDB" id="Q9GS13"/>
<dbReference type="EMBL" id="BX284606">
    <property type="protein sequence ID" value="CCD69736.1"/>
    <property type="molecule type" value="Genomic_DNA"/>
</dbReference>
<keyword evidence="1" id="KW-1133">Transmembrane helix</keyword>
<keyword evidence="1" id="KW-0472">Membrane</keyword>
<dbReference type="AlphaFoldDB" id="Q9GS13"/>
<evidence type="ECO:0000313" key="4">
    <source>
        <dbReference type="WormBase" id="F19G12.5"/>
    </source>
</evidence>
<dbReference type="Pfam" id="PF10318">
    <property type="entry name" value="7TM_GPCR_Srh"/>
    <property type="match status" value="1"/>
</dbReference>
<dbReference type="UCSC" id="F19G12.5">
    <property type="organism name" value="c. elegans"/>
</dbReference>
<protein>
    <submittedName>
        <fullName evidence="2">Serpentine Receptor, class H</fullName>
    </submittedName>
</protein>
<dbReference type="FunCoup" id="Q9GS13">
    <property type="interactions" value="80"/>
</dbReference>
<accession>Q9GS13</accession>